<evidence type="ECO:0000256" key="1">
    <source>
        <dbReference type="SAM" id="MobiDB-lite"/>
    </source>
</evidence>
<feature type="compositionally biased region" description="Polar residues" evidence="1">
    <location>
        <begin position="1"/>
        <end position="12"/>
    </location>
</feature>
<proteinExistence type="predicted"/>
<feature type="region of interest" description="Disordered" evidence="1">
    <location>
        <begin position="1"/>
        <end position="28"/>
    </location>
</feature>
<sequence length="28" mass="2911">MRGWSPSRSPRTGTCAGGRPPSRPTASP</sequence>
<dbReference type="AlphaFoldDB" id="A0A0A9E2R7"/>
<accession>A0A0A9E2R7</accession>
<name>A0A0A9E2R7_ARUDO</name>
<protein>
    <submittedName>
        <fullName evidence="2">Uncharacterized protein</fullName>
    </submittedName>
</protein>
<reference evidence="2" key="1">
    <citation type="submission" date="2014-09" db="EMBL/GenBank/DDBJ databases">
        <authorList>
            <person name="Magalhaes I.L.F."/>
            <person name="Oliveira U."/>
            <person name="Santos F.R."/>
            <person name="Vidigal T.H.D.A."/>
            <person name="Brescovit A.D."/>
            <person name="Santos A.J."/>
        </authorList>
    </citation>
    <scope>NUCLEOTIDE SEQUENCE</scope>
    <source>
        <tissue evidence="2">Shoot tissue taken approximately 20 cm above the soil surface</tissue>
    </source>
</reference>
<evidence type="ECO:0000313" key="2">
    <source>
        <dbReference type="EMBL" id="JAD95059.1"/>
    </source>
</evidence>
<organism evidence="2">
    <name type="scientific">Arundo donax</name>
    <name type="common">Giant reed</name>
    <name type="synonym">Donax arundinaceus</name>
    <dbReference type="NCBI Taxonomy" id="35708"/>
    <lineage>
        <taxon>Eukaryota</taxon>
        <taxon>Viridiplantae</taxon>
        <taxon>Streptophyta</taxon>
        <taxon>Embryophyta</taxon>
        <taxon>Tracheophyta</taxon>
        <taxon>Spermatophyta</taxon>
        <taxon>Magnoliopsida</taxon>
        <taxon>Liliopsida</taxon>
        <taxon>Poales</taxon>
        <taxon>Poaceae</taxon>
        <taxon>PACMAD clade</taxon>
        <taxon>Arundinoideae</taxon>
        <taxon>Arundineae</taxon>
        <taxon>Arundo</taxon>
    </lineage>
</organism>
<reference evidence="2" key="2">
    <citation type="journal article" date="2015" name="Data Brief">
        <title>Shoot transcriptome of the giant reed, Arundo donax.</title>
        <authorList>
            <person name="Barrero R.A."/>
            <person name="Guerrero F.D."/>
            <person name="Moolhuijzen P."/>
            <person name="Goolsby J.A."/>
            <person name="Tidwell J."/>
            <person name="Bellgard S.E."/>
            <person name="Bellgard M.I."/>
        </authorList>
    </citation>
    <scope>NUCLEOTIDE SEQUENCE</scope>
    <source>
        <tissue evidence="2">Shoot tissue taken approximately 20 cm above the soil surface</tissue>
    </source>
</reference>
<dbReference type="EMBL" id="GBRH01202836">
    <property type="protein sequence ID" value="JAD95059.1"/>
    <property type="molecule type" value="Transcribed_RNA"/>
</dbReference>